<feature type="repeat" description="ANK" evidence="6">
    <location>
        <begin position="282"/>
        <end position="314"/>
    </location>
</feature>
<keyword evidence="1" id="KW-0479">Metal-binding</keyword>
<feature type="compositionally biased region" description="Polar residues" evidence="8">
    <location>
        <begin position="218"/>
        <end position="231"/>
    </location>
</feature>
<accession>A0A8B7N9K3</accession>
<dbReference type="SMART" id="SM00184">
    <property type="entry name" value="RING"/>
    <property type="match status" value="1"/>
</dbReference>
<dbReference type="GO" id="GO:0070531">
    <property type="term" value="C:BRCA1-A complex"/>
    <property type="evidence" value="ECO:0007669"/>
    <property type="project" value="TreeGrafter"/>
</dbReference>
<sequence>MDVLNLFQWTETQVAINKLEVLLKCQLCDKLPTSPVVFPICHHTFCVLCLRERPSCSSAESNGCPLCGLAVATSVSDIRPDCLTAQLSEALQDLQSLLQNKTPPCGDKIPAKAGAQSGSGLKNLLKEAPCKNPCSSPQQAANSSTGINLPSCRTTHQSVPSVPPVPLVASVAPVQPVSHVQPVPPVQPVQPVPPVQRVPPVQPVPITPKLQRKAPQTAAPQVTPRTPQLKSASPKLPPATPKLDRRNLKGETLLHSACVKGDVATVHQLLEEGANPNSRDYAGWTPLHEACQHGHVEIAEALLLAGALPNVPGYEGNATPLHDAVEHGRDIVIRTLRRYGARDDLCNIYGHTARDLASLCQAPDKLLAALDTAPEEDAIKAVKRAGPPLHSIVVTSSNLSAEHSKTLQAFARLFRIRLVNEFCPEVSHVVVGCEGSRLVCLRTAKFMMGVVAGKWIVSHEWIEACMQQKTIVCPEPFEVLGSSQNAASGAPLRARVNASNMLPGLFSGCHIFLHGNFKSENCPCKRDLESLVRAGGAKLLVREPKPESIPEIEKTVPYHAAVGSPLARCSHYIIYLEGSDTEPKLKYDMAHIKSLTLSWLIDCVDHFELLPPFHSIT</sequence>
<evidence type="ECO:0000313" key="12">
    <source>
        <dbReference type="RefSeq" id="XP_018009973.2"/>
    </source>
</evidence>
<dbReference type="InterPro" id="IPR001841">
    <property type="entry name" value="Znf_RING"/>
</dbReference>
<feature type="domain" description="BRCT" evidence="10">
    <location>
        <begin position="501"/>
        <end position="611"/>
    </location>
</feature>
<organism evidence="11 12">
    <name type="scientific">Hyalella azteca</name>
    <name type="common">Amphipod</name>
    <dbReference type="NCBI Taxonomy" id="294128"/>
    <lineage>
        <taxon>Eukaryota</taxon>
        <taxon>Metazoa</taxon>
        <taxon>Ecdysozoa</taxon>
        <taxon>Arthropoda</taxon>
        <taxon>Crustacea</taxon>
        <taxon>Multicrustacea</taxon>
        <taxon>Malacostraca</taxon>
        <taxon>Eumalacostraca</taxon>
        <taxon>Peracarida</taxon>
        <taxon>Amphipoda</taxon>
        <taxon>Senticaudata</taxon>
        <taxon>Talitrida</taxon>
        <taxon>Talitroidea</taxon>
        <taxon>Hyalellidae</taxon>
        <taxon>Hyalella</taxon>
    </lineage>
</organism>
<dbReference type="PROSITE" id="PS50088">
    <property type="entry name" value="ANK_REPEAT"/>
    <property type="match status" value="3"/>
</dbReference>
<dbReference type="InterPro" id="IPR002110">
    <property type="entry name" value="Ankyrin_rpt"/>
</dbReference>
<dbReference type="RefSeq" id="XP_018009973.2">
    <property type="nucleotide sequence ID" value="XM_018154484.2"/>
</dbReference>
<keyword evidence="2" id="KW-0677">Repeat</keyword>
<evidence type="ECO:0000256" key="4">
    <source>
        <dbReference type="ARBA" id="ARBA00022833"/>
    </source>
</evidence>
<dbReference type="SUPFAM" id="SSF48403">
    <property type="entry name" value="Ankyrin repeat"/>
    <property type="match status" value="1"/>
</dbReference>
<evidence type="ECO:0000256" key="2">
    <source>
        <dbReference type="ARBA" id="ARBA00022737"/>
    </source>
</evidence>
<evidence type="ECO:0000313" key="11">
    <source>
        <dbReference type="Proteomes" id="UP000694843"/>
    </source>
</evidence>
<dbReference type="Gene3D" id="3.30.40.10">
    <property type="entry name" value="Zinc/RING finger domain, C3HC4 (zinc finger)"/>
    <property type="match status" value="1"/>
</dbReference>
<keyword evidence="3 7" id="KW-0863">Zinc-finger</keyword>
<evidence type="ECO:0000256" key="6">
    <source>
        <dbReference type="PROSITE-ProRule" id="PRU00023"/>
    </source>
</evidence>
<dbReference type="SMART" id="SM00248">
    <property type="entry name" value="ANK"/>
    <property type="match status" value="3"/>
</dbReference>
<dbReference type="GO" id="GO:0085020">
    <property type="term" value="P:protein K6-linked ubiquitination"/>
    <property type="evidence" value="ECO:0007669"/>
    <property type="project" value="TreeGrafter"/>
</dbReference>
<dbReference type="InterPro" id="IPR017907">
    <property type="entry name" value="Znf_RING_CS"/>
</dbReference>
<dbReference type="CDD" id="cd17734">
    <property type="entry name" value="BRCT_Bard1_rpt1"/>
    <property type="match status" value="1"/>
</dbReference>
<evidence type="ECO:0000259" key="10">
    <source>
        <dbReference type="PROSITE" id="PS50172"/>
    </source>
</evidence>
<dbReference type="InterPro" id="IPR001357">
    <property type="entry name" value="BRCT_dom"/>
</dbReference>
<dbReference type="Pfam" id="PF00533">
    <property type="entry name" value="BRCT"/>
    <property type="match status" value="1"/>
</dbReference>
<dbReference type="OMA" id="CSHYIIY"/>
<dbReference type="GO" id="GO:0008270">
    <property type="term" value="F:zinc ion binding"/>
    <property type="evidence" value="ECO:0007669"/>
    <property type="project" value="UniProtKB-KW"/>
</dbReference>
<keyword evidence="11" id="KW-1185">Reference proteome</keyword>
<dbReference type="InterPro" id="IPR013083">
    <property type="entry name" value="Znf_RING/FYVE/PHD"/>
</dbReference>
<dbReference type="SMART" id="SM00292">
    <property type="entry name" value="BRCT"/>
    <property type="match status" value="2"/>
</dbReference>
<dbReference type="GO" id="GO:0004842">
    <property type="term" value="F:ubiquitin-protein transferase activity"/>
    <property type="evidence" value="ECO:0007669"/>
    <property type="project" value="TreeGrafter"/>
</dbReference>
<dbReference type="PROSITE" id="PS50297">
    <property type="entry name" value="ANK_REP_REGION"/>
    <property type="match status" value="2"/>
</dbReference>
<dbReference type="PANTHER" id="PTHR24171">
    <property type="entry name" value="ANKYRIN REPEAT DOMAIN-CONTAINING PROTEIN 39-RELATED"/>
    <property type="match status" value="1"/>
</dbReference>
<evidence type="ECO:0000256" key="5">
    <source>
        <dbReference type="ARBA" id="ARBA00023043"/>
    </source>
</evidence>
<keyword evidence="4" id="KW-0862">Zinc</keyword>
<feature type="repeat" description="ANK" evidence="6">
    <location>
        <begin position="249"/>
        <end position="281"/>
    </location>
</feature>
<dbReference type="Gene3D" id="3.40.50.10190">
    <property type="entry name" value="BRCT domain"/>
    <property type="match status" value="2"/>
</dbReference>
<keyword evidence="5 6" id="KW-0040">ANK repeat</keyword>
<feature type="domain" description="BRCT" evidence="10">
    <location>
        <begin position="391"/>
        <end position="479"/>
    </location>
</feature>
<evidence type="ECO:0000259" key="9">
    <source>
        <dbReference type="PROSITE" id="PS50089"/>
    </source>
</evidence>
<evidence type="ECO:0000256" key="1">
    <source>
        <dbReference type="ARBA" id="ARBA00022723"/>
    </source>
</evidence>
<dbReference type="GeneID" id="108667459"/>
<dbReference type="GO" id="GO:0031436">
    <property type="term" value="C:BRCA1-BARD1 complex"/>
    <property type="evidence" value="ECO:0007669"/>
    <property type="project" value="TreeGrafter"/>
</dbReference>
<proteinExistence type="predicted"/>
<dbReference type="PANTHER" id="PTHR24171:SF8">
    <property type="entry name" value="BRCA1-ASSOCIATED RING DOMAIN PROTEIN 1"/>
    <property type="match status" value="1"/>
</dbReference>
<feature type="region of interest" description="Disordered" evidence="8">
    <location>
        <begin position="204"/>
        <end position="244"/>
    </location>
</feature>
<dbReference type="PROSITE" id="PS00518">
    <property type="entry name" value="ZF_RING_1"/>
    <property type="match status" value="1"/>
</dbReference>
<dbReference type="SUPFAM" id="SSF57850">
    <property type="entry name" value="RING/U-box"/>
    <property type="match status" value="1"/>
</dbReference>
<dbReference type="OrthoDB" id="2384350at2759"/>
<dbReference type="InterPro" id="IPR036770">
    <property type="entry name" value="Ankyrin_rpt-contain_sf"/>
</dbReference>
<dbReference type="KEGG" id="hazt:108667459"/>
<dbReference type="Proteomes" id="UP000694843">
    <property type="component" value="Unplaced"/>
</dbReference>
<dbReference type="Gene3D" id="1.25.40.20">
    <property type="entry name" value="Ankyrin repeat-containing domain"/>
    <property type="match status" value="1"/>
</dbReference>
<name>A0A8B7N9K3_HYAAZ</name>
<dbReference type="PROSITE" id="PS50172">
    <property type="entry name" value="BRCT"/>
    <property type="match status" value="2"/>
</dbReference>
<protein>
    <submittedName>
        <fullName evidence="12">BRCA1-associated RING domain protein 1</fullName>
    </submittedName>
</protein>
<feature type="repeat" description="ANK" evidence="6">
    <location>
        <begin position="316"/>
        <end position="348"/>
    </location>
</feature>
<evidence type="ECO:0000256" key="7">
    <source>
        <dbReference type="PROSITE-ProRule" id="PRU00175"/>
    </source>
</evidence>
<gene>
    <name evidence="12" type="primary">LOC108667459</name>
</gene>
<evidence type="ECO:0000256" key="8">
    <source>
        <dbReference type="SAM" id="MobiDB-lite"/>
    </source>
</evidence>
<dbReference type="PROSITE" id="PS50089">
    <property type="entry name" value="ZF_RING_2"/>
    <property type="match status" value="1"/>
</dbReference>
<reference evidence="12" key="1">
    <citation type="submission" date="2025-08" db="UniProtKB">
        <authorList>
            <consortium name="RefSeq"/>
        </authorList>
    </citation>
    <scope>IDENTIFICATION</scope>
    <source>
        <tissue evidence="12">Whole organism</tissue>
    </source>
</reference>
<feature type="domain" description="RING-type" evidence="9">
    <location>
        <begin position="25"/>
        <end position="67"/>
    </location>
</feature>
<dbReference type="Pfam" id="PF12796">
    <property type="entry name" value="Ank_2"/>
    <property type="match status" value="1"/>
</dbReference>
<dbReference type="CDD" id="cd17720">
    <property type="entry name" value="BRCT_Bard1_rpt2"/>
    <property type="match status" value="1"/>
</dbReference>
<dbReference type="AlphaFoldDB" id="A0A8B7N9K3"/>
<dbReference type="InterPro" id="IPR036420">
    <property type="entry name" value="BRCT_dom_sf"/>
</dbReference>
<dbReference type="SUPFAM" id="SSF52113">
    <property type="entry name" value="BRCT domain"/>
    <property type="match status" value="2"/>
</dbReference>
<evidence type="ECO:0000256" key="3">
    <source>
        <dbReference type="ARBA" id="ARBA00022771"/>
    </source>
</evidence>